<keyword evidence="3" id="KW-1185">Reference proteome</keyword>
<dbReference type="PANTHER" id="PTHR11977">
    <property type="entry name" value="VILLIN"/>
    <property type="match status" value="1"/>
</dbReference>
<dbReference type="GO" id="GO:0008154">
    <property type="term" value="P:actin polymerization or depolymerization"/>
    <property type="evidence" value="ECO:0007669"/>
    <property type="project" value="TreeGrafter"/>
</dbReference>
<dbReference type="GO" id="GO:0051014">
    <property type="term" value="P:actin filament severing"/>
    <property type="evidence" value="ECO:0007669"/>
    <property type="project" value="TreeGrafter"/>
</dbReference>
<protein>
    <recommendedName>
        <fullName evidence="1">Gelsolin-like domain-containing protein</fullName>
    </recommendedName>
</protein>
<feature type="domain" description="Gelsolin-like" evidence="1">
    <location>
        <begin position="30"/>
        <end position="122"/>
    </location>
</feature>
<dbReference type="GO" id="GO:0051015">
    <property type="term" value="F:actin filament binding"/>
    <property type="evidence" value="ECO:0007669"/>
    <property type="project" value="InterPro"/>
</dbReference>
<dbReference type="Proteomes" id="UP001497623">
    <property type="component" value="Unassembled WGS sequence"/>
</dbReference>
<dbReference type="CDD" id="cd11290">
    <property type="entry name" value="gelsolin_S1_like"/>
    <property type="match status" value="1"/>
</dbReference>
<feature type="domain" description="Gelsolin-like" evidence="1">
    <location>
        <begin position="166"/>
        <end position="231"/>
    </location>
</feature>
<dbReference type="InterPro" id="IPR007123">
    <property type="entry name" value="Gelsolin-like_dom"/>
</dbReference>
<accession>A0AAV2PUX8</accession>
<dbReference type="GO" id="GO:0005546">
    <property type="term" value="F:phosphatidylinositol-4,5-bisphosphate binding"/>
    <property type="evidence" value="ECO:0007669"/>
    <property type="project" value="TreeGrafter"/>
</dbReference>
<evidence type="ECO:0000259" key="1">
    <source>
        <dbReference type="Pfam" id="PF00626"/>
    </source>
</evidence>
<name>A0AAV2PUX8_MEGNR</name>
<dbReference type="SUPFAM" id="SSF55753">
    <property type="entry name" value="Actin depolymerizing proteins"/>
    <property type="match status" value="5"/>
</dbReference>
<dbReference type="GO" id="GO:0051016">
    <property type="term" value="P:barbed-end actin filament capping"/>
    <property type="evidence" value="ECO:0007669"/>
    <property type="project" value="TreeGrafter"/>
</dbReference>
<evidence type="ECO:0000313" key="3">
    <source>
        <dbReference type="Proteomes" id="UP001497623"/>
    </source>
</evidence>
<sequence>MVVTPLDPTFNVIPQNSTAFIIWRVENMKLVELPKDQYGKFYKGDSYLIYAASEYGRPAGISDVPHIPRGSLDIHIHFWLGSESSQDETGVAAIKSVELDDTLGGDPIQHRETEGNESKRFLSYFKSGIRLLTGGIASGFHKVDLDAFQVALYHIKGKRSTVIKEMPTIEWKAMNDGDCYILDTKDFIFVWIGRNSNNMEKIQAAKFAVLLRSEHGNHSDRVVVVEDGQEHSMSKEEKVAFQRHLDLSKKQVLPQDQVQPDDAVARRQSETIKLLRCSDTSGSVQITEVKGGPLMQADLDCNDSFIIDNGIDGIWVWVGKKATTAERKAAMNNALNFVKKKGYPQRTRVSRVIDGAEPSEFKVLFCDWRSKYQSKGLPSKNINSNIAQVKQTKFDAKNLHKQTKMQQNSIVFDDGSGDKQVWRVKKFDLVPVNENEHGEFFMGDCYIVLYTYYQRGTKKHLLFYWIGVDATIDEATTVAAKCVEMDNTKLHGVADQPQVFQRHHAEDVWERFTAEEIIYRKGCFLKKGPKNSREKDEERKNSYMLQIRGTTDMNIKAIEVDLRAGCLNSNDCFVIVYEHSVVCGAVKVHLLMNNKFPKPLHKTEENTCLCMKEMKVVNSGYLLVVKRHTLITKL</sequence>
<dbReference type="InterPro" id="IPR029006">
    <property type="entry name" value="ADF-H/Gelsolin-like_dom_sf"/>
</dbReference>
<proteinExistence type="predicted"/>
<dbReference type="GO" id="GO:0005737">
    <property type="term" value="C:cytoplasm"/>
    <property type="evidence" value="ECO:0007669"/>
    <property type="project" value="TreeGrafter"/>
</dbReference>
<organism evidence="2 3">
    <name type="scientific">Meganyctiphanes norvegica</name>
    <name type="common">Northern krill</name>
    <name type="synonym">Thysanopoda norvegica</name>
    <dbReference type="NCBI Taxonomy" id="48144"/>
    <lineage>
        <taxon>Eukaryota</taxon>
        <taxon>Metazoa</taxon>
        <taxon>Ecdysozoa</taxon>
        <taxon>Arthropoda</taxon>
        <taxon>Crustacea</taxon>
        <taxon>Multicrustacea</taxon>
        <taxon>Malacostraca</taxon>
        <taxon>Eumalacostraca</taxon>
        <taxon>Eucarida</taxon>
        <taxon>Euphausiacea</taxon>
        <taxon>Euphausiidae</taxon>
        <taxon>Meganyctiphanes</taxon>
    </lineage>
</organism>
<dbReference type="AlphaFoldDB" id="A0AAV2PUX8"/>
<dbReference type="EMBL" id="CAXKWB010001885">
    <property type="protein sequence ID" value="CAL4065730.1"/>
    <property type="molecule type" value="Genomic_DNA"/>
</dbReference>
<dbReference type="SMART" id="SM00262">
    <property type="entry name" value="GEL"/>
    <property type="match status" value="4"/>
</dbReference>
<dbReference type="Gene3D" id="3.40.20.10">
    <property type="entry name" value="Severin"/>
    <property type="match status" value="5"/>
</dbReference>
<feature type="domain" description="Gelsolin-like" evidence="1">
    <location>
        <begin position="287"/>
        <end position="361"/>
    </location>
</feature>
<gene>
    <name evidence="2" type="ORF">MNOR_LOCUS5019</name>
</gene>
<evidence type="ECO:0000313" key="2">
    <source>
        <dbReference type="EMBL" id="CAL4065730.1"/>
    </source>
</evidence>
<comment type="caution">
    <text evidence="2">The sequence shown here is derived from an EMBL/GenBank/DDBJ whole genome shotgun (WGS) entry which is preliminary data.</text>
</comment>
<feature type="domain" description="Gelsolin-like" evidence="1">
    <location>
        <begin position="426"/>
        <end position="495"/>
    </location>
</feature>
<dbReference type="GO" id="GO:0015629">
    <property type="term" value="C:actin cytoskeleton"/>
    <property type="evidence" value="ECO:0007669"/>
    <property type="project" value="TreeGrafter"/>
</dbReference>
<dbReference type="PANTHER" id="PTHR11977:SF57">
    <property type="entry name" value="VILLIN-LIKE PROTEIN QUAIL"/>
    <property type="match status" value="1"/>
</dbReference>
<dbReference type="InterPro" id="IPR007122">
    <property type="entry name" value="Villin/Gelsolin"/>
</dbReference>
<dbReference type="Pfam" id="PF00626">
    <property type="entry name" value="Gelsolin"/>
    <property type="match status" value="4"/>
</dbReference>
<dbReference type="CDD" id="cd11292">
    <property type="entry name" value="gelsolin_S3_like"/>
    <property type="match status" value="1"/>
</dbReference>
<dbReference type="PRINTS" id="PR00597">
    <property type="entry name" value="GELSOLIN"/>
</dbReference>
<reference evidence="2 3" key="1">
    <citation type="submission" date="2024-05" db="EMBL/GenBank/DDBJ databases">
        <authorList>
            <person name="Wallberg A."/>
        </authorList>
    </citation>
    <scope>NUCLEOTIDE SEQUENCE [LARGE SCALE GENOMIC DNA]</scope>
</reference>